<evidence type="ECO:0000313" key="9">
    <source>
        <dbReference type="EMBL" id="KAB1643277.1"/>
    </source>
</evidence>
<feature type="domain" description="Recombinase" evidence="8">
    <location>
        <begin position="159"/>
        <end position="278"/>
    </location>
</feature>
<dbReference type="InterPro" id="IPR036162">
    <property type="entry name" value="Resolvase-like_N_sf"/>
</dbReference>
<evidence type="ECO:0000256" key="5">
    <source>
        <dbReference type="PROSITE-ProRule" id="PRU10137"/>
    </source>
</evidence>
<dbReference type="Pfam" id="PF00239">
    <property type="entry name" value="Resolvase"/>
    <property type="match status" value="1"/>
</dbReference>
<dbReference type="Pfam" id="PF13408">
    <property type="entry name" value="Zn_ribbon_recom"/>
    <property type="match status" value="1"/>
</dbReference>
<dbReference type="PANTHER" id="PTHR30461:SF2">
    <property type="entry name" value="SERINE RECOMBINASE PINE-RELATED"/>
    <property type="match status" value="1"/>
</dbReference>
<keyword evidence="3" id="KW-0233">DNA recombination</keyword>
<evidence type="ECO:0000313" key="10">
    <source>
        <dbReference type="Proteomes" id="UP000433493"/>
    </source>
</evidence>
<dbReference type="GO" id="GO:0015074">
    <property type="term" value="P:DNA integration"/>
    <property type="evidence" value="ECO:0007669"/>
    <property type="project" value="UniProtKB-KW"/>
</dbReference>
<dbReference type="InterPro" id="IPR050639">
    <property type="entry name" value="SSR_resolvase"/>
</dbReference>
<evidence type="ECO:0000259" key="7">
    <source>
        <dbReference type="PROSITE" id="PS51736"/>
    </source>
</evidence>
<protein>
    <submittedName>
        <fullName evidence="9">Recombinase family protein</fullName>
    </submittedName>
</protein>
<comment type="caution">
    <text evidence="9">The sequence shown here is derived from an EMBL/GenBank/DDBJ whole genome shotgun (WGS) entry which is preliminary data.</text>
</comment>
<dbReference type="CDD" id="cd00338">
    <property type="entry name" value="Ser_Recombinase"/>
    <property type="match status" value="1"/>
</dbReference>
<dbReference type="OrthoDB" id="3217513at2"/>
<dbReference type="GO" id="GO:0003677">
    <property type="term" value="F:DNA binding"/>
    <property type="evidence" value="ECO:0007669"/>
    <property type="project" value="UniProtKB-KW"/>
</dbReference>
<dbReference type="Proteomes" id="UP000433493">
    <property type="component" value="Unassembled WGS sequence"/>
</dbReference>
<evidence type="ECO:0000256" key="6">
    <source>
        <dbReference type="SAM" id="MobiDB-lite"/>
    </source>
</evidence>
<dbReference type="Gene3D" id="3.90.1750.20">
    <property type="entry name" value="Putative Large Serine Recombinase, Chain B, Domain 2"/>
    <property type="match status" value="1"/>
</dbReference>
<dbReference type="SMART" id="SM00857">
    <property type="entry name" value="Resolvase"/>
    <property type="match status" value="1"/>
</dbReference>
<keyword evidence="2" id="KW-0238">DNA-binding</keyword>
<feature type="region of interest" description="Disordered" evidence="6">
    <location>
        <begin position="557"/>
        <end position="582"/>
    </location>
</feature>
<evidence type="ECO:0000259" key="8">
    <source>
        <dbReference type="PROSITE" id="PS51737"/>
    </source>
</evidence>
<sequence length="685" mass="76204">MAVSYLRVSTKEQAERGGRDEGFSIPAQREANLRKARDLGAIVVEEFVDAGESARKADRPELMRMIEYVKTNHVAYCIVHKVDRLARNRADDVAIHVALKDAGVMLVSATENIDETPSGMLLHGIMSTIAEFYSRNLANEVSKGMSQKAMTGGTNGKAPIGYLNVTTRDELGRELRIVEPDPTRAEIVKWAFEAYATGNYSTAMLREALIDRGLTTPPTPKRPARPPALSTVQKMLSNPYYKGSVSFRGATYDGIHEPLVGPEVWYRVQAVLGAKQVSGEKTQTHDHYLKGTVFCGECGSRLMVTNAKSRRGVIYPYFICAGRHAKRTNCERKAMYVPDVEAAVEDYYRRIQIPEHTIQALRSLITAQFSQLHATVKQERNAHVLERDDLQAERSKLLQAHYAGAVPLDLLKSEQDRIGRRLAFLEAQIEAGDMEYELASAHLDDCLALGRDCYKLYMSIDDSLRRIANQAFFDKLYLSEEGTVIGEPGEPFNAFFDPEVQTIAARHEGRAAESRSQTGNVAGLNNDLLVGLPRRFSNKRPALKSLISHVLRDSARRVPRGRTPKRHDSRGAVAKNPAKSQTRLTTERRVELLADYEAGMPVQTIAVKYGVHRGTIPTFVLRSGGRLRSTGLSNERRASAAILYRDGHTLQEVADRLGIDPKTVRNAVVAEGISLRPRGRRPMAK</sequence>
<dbReference type="Gene3D" id="3.40.50.1390">
    <property type="entry name" value="Resolvase, N-terminal catalytic domain"/>
    <property type="match status" value="1"/>
</dbReference>
<feature type="domain" description="Resolvase/invertase-type recombinase catalytic" evidence="7">
    <location>
        <begin position="1"/>
        <end position="152"/>
    </location>
</feature>
<dbReference type="PROSITE" id="PS51737">
    <property type="entry name" value="RECOMBINASE_DNA_BIND"/>
    <property type="match status" value="1"/>
</dbReference>
<evidence type="ECO:0000256" key="2">
    <source>
        <dbReference type="ARBA" id="ARBA00023125"/>
    </source>
</evidence>
<evidence type="ECO:0000256" key="1">
    <source>
        <dbReference type="ARBA" id="ARBA00022908"/>
    </source>
</evidence>
<dbReference type="InterPro" id="IPR006119">
    <property type="entry name" value="Resolv_N"/>
</dbReference>
<dbReference type="InterPro" id="IPR038109">
    <property type="entry name" value="DNA_bind_recomb_sf"/>
</dbReference>
<dbReference type="EMBL" id="WBKB01000004">
    <property type="protein sequence ID" value="KAB1643277.1"/>
    <property type="molecule type" value="Genomic_DNA"/>
</dbReference>
<dbReference type="Gene3D" id="1.10.10.60">
    <property type="entry name" value="Homeodomain-like"/>
    <property type="match status" value="1"/>
</dbReference>
<organism evidence="9 10">
    <name type="scientific">Gulosibacter chungangensis</name>
    <dbReference type="NCBI Taxonomy" id="979746"/>
    <lineage>
        <taxon>Bacteria</taxon>
        <taxon>Bacillati</taxon>
        <taxon>Actinomycetota</taxon>
        <taxon>Actinomycetes</taxon>
        <taxon>Micrococcales</taxon>
        <taxon>Microbacteriaceae</taxon>
        <taxon>Gulosibacter</taxon>
    </lineage>
</organism>
<accession>A0A7J5BDH4</accession>
<dbReference type="Pfam" id="PF13384">
    <property type="entry name" value="HTH_23"/>
    <property type="match status" value="1"/>
</dbReference>
<evidence type="ECO:0000256" key="4">
    <source>
        <dbReference type="PIRSR" id="PIRSR606118-50"/>
    </source>
</evidence>
<proteinExistence type="predicted"/>
<dbReference type="SUPFAM" id="SSF53041">
    <property type="entry name" value="Resolvase-like"/>
    <property type="match status" value="1"/>
</dbReference>
<dbReference type="InterPro" id="IPR006118">
    <property type="entry name" value="Recombinase_CS"/>
</dbReference>
<name>A0A7J5BDH4_9MICO</name>
<keyword evidence="1" id="KW-0229">DNA integration</keyword>
<gene>
    <name evidence="9" type="ORF">F8O05_07260</name>
</gene>
<feature type="active site" description="O-(5'-phospho-DNA)-serine intermediate" evidence="4 5">
    <location>
        <position position="9"/>
    </location>
</feature>
<dbReference type="AlphaFoldDB" id="A0A7J5BDH4"/>
<dbReference type="PROSITE" id="PS51736">
    <property type="entry name" value="RECOMBINASES_3"/>
    <property type="match status" value="1"/>
</dbReference>
<keyword evidence="10" id="KW-1185">Reference proteome</keyword>
<dbReference type="InterPro" id="IPR011109">
    <property type="entry name" value="DNA_bind_recombinase_dom"/>
</dbReference>
<dbReference type="PANTHER" id="PTHR30461">
    <property type="entry name" value="DNA-INVERTASE FROM LAMBDOID PROPHAGE"/>
    <property type="match status" value="1"/>
</dbReference>
<evidence type="ECO:0000256" key="3">
    <source>
        <dbReference type="ARBA" id="ARBA00023172"/>
    </source>
</evidence>
<reference evidence="9 10" key="1">
    <citation type="submission" date="2019-09" db="EMBL/GenBank/DDBJ databases">
        <title>Phylogeny of genus Pseudoclavibacter and closely related genus.</title>
        <authorList>
            <person name="Li Y."/>
        </authorList>
    </citation>
    <scope>NUCLEOTIDE SEQUENCE [LARGE SCALE GENOMIC DNA]</scope>
    <source>
        <strain evidence="9 10">KCTC 13959</strain>
    </source>
</reference>
<dbReference type="PROSITE" id="PS00397">
    <property type="entry name" value="RECOMBINASES_1"/>
    <property type="match status" value="1"/>
</dbReference>
<dbReference type="GO" id="GO:0000150">
    <property type="term" value="F:DNA strand exchange activity"/>
    <property type="evidence" value="ECO:0007669"/>
    <property type="project" value="InterPro"/>
</dbReference>
<dbReference type="InterPro" id="IPR025827">
    <property type="entry name" value="Zn_ribbon_recom_dom"/>
</dbReference>
<feature type="compositionally biased region" description="Basic residues" evidence="6">
    <location>
        <begin position="557"/>
        <end position="568"/>
    </location>
</feature>
<dbReference type="Pfam" id="PF07508">
    <property type="entry name" value="Recombinase"/>
    <property type="match status" value="1"/>
</dbReference>